<dbReference type="InterPro" id="IPR000835">
    <property type="entry name" value="HTH_MarR-typ"/>
</dbReference>
<dbReference type="EMBL" id="FOCX01000041">
    <property type="protein sequence ID" value="SEP18235.1"/>
    <property type="molecule type" value="Genomic_DNA"/>
</dbReference>
<feature type="domain" description="HTH marR-type" evidence="1">
    <location>
        <begin position="18"/>
        <end position="70"/>
    </location>
</feature>
<accession>A0A1H8VSA1</accession>
<evidence type="ECO:0000259" key="1">
    <source>
        <dbReference type="Pfam" id="PF12802"/>
    </source>
</evidence>
<evidence type="ECO:0000313" key="2">
    <source>
        <dbReference type="EMBL" id="SEP18235.1"/>
    </source>
</evidence>
<dbReference type="RefSeq" id="WP_244515082.1">
    <property type="nucleotide sequence ID" value="NZ_FOCX01000041.1"/>
</dbReference>
<dbReference type="SUPFAM" id="SSF46785">
    <property type="entry name" value="Winged helix' DNA-binding domain"/>
    <property type="match status" value="1"/>
</dbReference>
<name>A0A1H8VSA1_9EURY</name>
<evidence type="ECO:0000313" key="3">
    <source>
        <dbReference type="Proteomes" id="UP000198775"/>
    </source>
</evidence>
<dbReference type="Pfam" id="PF12802">
    <property type="entry name" value="MarR_2"/>
    <property type="match status" value="1"/>
</dbReference>
<protein>
    <submittedName>
        <fullName evidence="2">MarR family protein</fullName>
    </submittedName>
</protein>
<proteinExistence type="predicted"/>
<dbReference type="Proteomes" id="UP000198775">
    <property type="component" value="Unassembled WGS sequence"/>
</dbReference>
<gene>
    <name evidence="2" type="ORF">SAMN05216388_104114</name>
</gene>
<reference evidence="3" key="1">
    <citation type="submission" date="2016-10" db="EMBL/GenBank/DDBJ databases">
        <authorList>
            <person name="Varghese N."/>
            <person name="Submissions S."/>
        </authorList>
    </citation>
    <scope>NUCLEOTIDE SEQUENCE [LARGE SCALE GENOMIC DNA]</scope>
    <source>
        <strain evidence="3">IBRC-M 10043</strain>
    </source>
</reference>
<dbReference type="InterPro" id="IPR036388">
    <property type="entry name" value="WH-like_DNA-bd_sf"/>
</dbReference>
<dbReference type="InterPro" id="IPR036390">
    <property type="entry name" value="WH_DNA-bd_sf"/>
</dbReference>
<dbReference type="AlphaFoldDB" id="A0A1H8VSA1"/>
<dbReference type="Gene3D" id="1.10.10.10">
    <property type="entry name" value="Winged helix-like DNA-binding domain superfamily/Winged helix DNA-binding domain"/>
    <property type="match status" value="1"/>
</dbReference>
<dbReference type="GO" id="GO:0003700">
    <property type="term" value="F:DNA-binding transcription factor activity"/>
    <property type="evidence" value="ECO:0007669"/>
    <property type="project" value="InterPro"/>
</dbReference>
<organism evidence="2 3">
    <name type="scientific">Halorientalis persicus</name>
    <dbReference type="NCBI Taxonomy" id="1367881"/>
    <lineage>
        <taxon>Archaea</taxon>
        <taxon>Methanobacteriati</taxon>
        <taxon>Methanobacteriota</taxon>
        <taxon>Stenosarchaea group</taxon>
        <taxon>Halobacteria</taxon>
        <taxon>Halobacteriales</taxon>
        <taxon>Haloarculaceae</taxon>
        <taxon>Halorientalis</taxon>
    </lineage>
</organism>
<keyword evidence="3" id="KW-1185">Reference proteome</keyword>
<sequence length="89" mass="10049">MLKKKSMGNPGRKPTVSDTEILRVFVVNPDPVFLASELTDELDMSRQGIHNRLDELEQKGYLNSKTAGGRRMFWITQEGQSFFAESEGS</sequence>